<dbReference type="AlphaFoldDB" id="A0A2P5FZW0"/>
<dbReference type="EMBL" id="JXTC01000002">
    <property type="protein sequence ID" value="POO03321.1"/>
    <property type="molecule type" value="Genomic_DNA"/>
</dbReference>
<gene>
    <name evidence="1" type="ORF">TorRG33x02_005260</name>
</gene>
<feature type="non-terminal residue" evidence="1">
    <location>
        <position position="1"/>
    </location>
</feature>
<comment type="caution">
    <text evidence="1">The sequence shown here is derived from an EMBL/GenBank/DDBJ whole genome shotgun (WGS) entry which is preliminary data.</text>
</comment>
<name>A0A2P5FZW0_TREOI</name>
<reference evidence="2" key="1">
    <citation type="submission" date="2016-06" db="EMBL/GenBank/DDBJ databases">
        <title>Parallel loss of symbiosis genes in relatives of nitrogen-fixing non-legume Parasponia.</title>
        <authorList>
            <person name="Van Velzen R."/>
            <person name="Holmer R."/>
            <person name="Bu F."/>
            <person name="Rutten L."/>
            <person name="Van Zeijl A."/>
            <person name="Liu W."/>
            <person name="Santuari L."/>
            <person name="Cao Q."/>
            <person name="Sharma T."/>
            <person name="Shen D."/>
            <person name="Roswanjaya Y."/>
            <person name="Wardhani T."/>
            <person name="Kalhor M.S."/>
            <person name="Jansen J."/>
            <person name="Van den Hoogen J."/>
            <person name="Gungor B."/>
            <person name="Hartog M."/>
            <person name="Hontelez J."/>
            <person name="Verver J."/>
            <person name="Yang W.-C."/>
            <person name="Schijlen E."/>
            <person name="Repin R."/>
            <person name="Schilthuizen M."/>
            <person name="Schranz E."/>
            <person name="Heidstra R."/>
            <person name="Miyata K."/>
            <person name="Fedorova E."/>
            <person name="Kohlen W."/>
            <person name="Bisseling T."/>
            <person name="Smit S."/>
            <person name="Geurts R."/>
        </authorList>
    </citation>
    <scope>NUCLEOTIDE SEQUENCE [LARGE SCALE GENOMIC DNA]</scope>
    <source>
        <strain evidence="2">cv. RG33-2</strain>
    </source>
</reference>
<accession>A0A2P5FZW0</accession>
<protein>
    <submittedName>
        <fullName evidence="1">Uncharacterized protein</fullName>
    </submittedName>
</protein>
<evidence type="ECO:0000313" key="2">
    <source>
        <dbReference type="Proteomes" id="UP000237000"/>
    </source>
</evidence>
<organism evidence="1 2">
    <name type="scientific">Trema orientale</name>
    <name type="common">Charcoal tree</name>
    <name type="synonym">Celtis orientalis</name>
    <dbReference type="NCBI Taxonomy" id="63057"/>
    <lineage>
        <taxon>Eukaryota</taxon>
        <taxon>Viridiplantae</taxon>
        <taxon>Streptophyta</taxon>
        <taxon>Embryophyta</taxon>
        <taxon>Tracheophyta</taxon>
        <taxon>Spermatophyta</taxon>
        <taxon>Magnoliopsida</taxon>
        <taxon>eudicotyledons</taxon>
        <taxon>Gunneridae</taxon>
        <taxon>Pentapetalae</taxon>
        <taxon>rosids</taxon>
        <taxon>fabids</taxon>
        <taxon>Rosales</taxon>
        <taxon>Cannabaceae</taxon>
        <taxon>Trema</taxon>
    </lineage>
</organism>
<sequence length="82" mass="8956">LGALMMSKSEFELKRSKNGTNVVNIGAAAEHGTNYYTKIPQKRAEHPRLGIIVPVIRVAMPVKQDGGITVPHEKKQGRCSTT</sequence>
<dbReference type="OrthoDB" id="10447230at2759"/>
<proteinExistence type="predicted"/>
<keyword evidence="2" id="KW-1185">Reference proteome</keyword>
<evidence type="ECO:0000313" key="1">
    <source>
        <dbReference type="EMBL" id="POO03321.1"/>
    </source>
</evidence>
<dbReference type="Proteomes" id="UP000237000">
    <property type="component" value="Unassembled WGS sequence"/>
</dbReference>
<dbReference type="InParanoid" id="A0A2P5FZW0"/>